<gene>
    <name evidence="1" type="ORF">UFOPK3402_00299</name>
</gene>
<evidence type="ECO:0000313" key="1">
    <source>
        <dbReference type="EMBL" id="CAB4862755.1"/>
    </source>
</evidence>
<organism evidence="1">
    <name type="scientific">freshwater metagenome</name>
    <dbReference type="NCBI Taxonomy" id="449393"/>
    <lineage>
        <taxon>unclassified sequences</taxon>
        <taxon>metagenomes</taxon>
        <taxon>ecological metagenomes</taxon>
    </lineage>
</organism>
<name>A0A6J7D0Y5_9ZZZZ</name>
<dbReference type="AlphaFoldDB" id="A0A6J7D0Y5"/>
<sequence length="126" mass="13887">MKLEGRCAVLEFILPRMHGAGQFARLAHRNESRPQVVSKCSPIREPASLDADDMIDLNATDVLSQAVNDDPKSRAIRHDPAEILEGHAVLRPIRNRSDAGPDQGLITVQHGGQPLVRRDFDGRFGC</sequence>
<protein>
    <submittedName>
        <fullName evidence="1">Unannotated protein</fullName>
    </submittedName>
</protein>
<proteinExistence type="predicted"/>
<accession>A0A6J7D0Y5</accession>
<reference evidence="1" key="1">
    <citation type="submission" date="2020-05" db="EMBL/GenBank/DDBJ databases">
        <authorList>
            <person name="Chiriac C."/>
            <person name="Salcher M."/>
            <person name="Ghai R."/>
            <person name="Kavagutti S V."/>
        </authorList>
    </citation>
    <scope>NUCLEOTIDE SEQUENCE</scope>
</reference>
<dbReference type="EMBL" id="CAFBLS010000022">
    <property type="protein sequence ID" value="CAB4862755.1"/>
    <property type="molecule type" value="Genomic_DNA"/>
</dbReference>